<feature type="chain" id="PRO_5002693626" description="Lipoprotein" evidence="1">
    <location>
        <begin position="23"/>
        <end position="95"/>
    </location>
</feature>
<proteinExistence type="predicted"/>
<dbReference type="EMBL" id="ABCS01000020">
    <property type="protein sequence ID" value="EDM79326.1"/>
    <property type="molecule type" value="Genomic_DNA"/>
</dbReference>
<evidence type="ECO:0000256" key="1">
    <source>
        <dbReference type="SAM" id="SignalP"/>
    </source>
</evidence>
<dbReference type="RefSeq" id="WP_006971452.1">
    <property type="nucleotide sequence ID" value="NZ_ABCS01000020.1"/>
</dbReference>
<comment type="caution">
    <text evidence="2">The sequence shown here is derived from an EMBL/GenBank/DDBJ whole genome shotgun (WGS) entry which is preliminary data.</text>
</comment>
<organism evidence="2 3">
    <name type="scientific">Plesiocystis pacifica SIR-1</name>
    <dbReference type="NCBI Taxonomy" id="391625"/>
    <lineage>
        <taxon>Bacteria</taxon>
        <taxon>Pseudomonadati</taxon>
        <taxon>Myxococcota</taxon>
        <taxon>Polyangia</taxon>
        <taxon>Nannocystales</taxon>
        <taxon>Nannocystaceae</taxon>
        <taxon>Plesiocystis</taxon>
    </lineage>
</organism>
<gene>
    <name evidence="2" type="ORF">PPSIR1_02196</name>
</gene>
<name>A6G403_9BACT</name>
<keyword evidence="3" id="KW-1185">Reference proteome</keyword>
<keyword evidence="1" id="KW-0732">Signal</keyword>
<evidence type="ECO:0008006" key="4">
    <source>
        <dbReference type="Google" id="ProtNLM"/>
    </source>
</evidence>
<dbReference type="Proteomes" id="UP000005801">
    <property type="component" value="Unassembled WGS sequence"/>
</dbReference>
<feature type="signal peptide" evidence="1">
    <location>
        <begin position="1"/>
        <end position="22"/>
    </location>
</feature>
<dbReference type="STRING" id="391625.PPSIR1_02196"/>
<protein>
    <recommendedName>
        <fullName evidence="4">Lipoprotein</fullName>
    </recommendedName>
</protein>
<sequence>MKTATKLFAATCLISLVSLTTGCGPSPDKLCDHMIELTKKDLGEEAAKAMDKAECVKSAERQKEMQGMIKFNEEAKCAMKAESLEDLAACDGKKE</sequence>
<dbReference type="AlphaFoldDB" id="A6G403"/>
<evidence type="ECO:0000313" key="2">
    <source>
        <dbReference type="EMBL" id="EDM79326.1"/>
    </source>
</evidence>
<evidence type="ECO:0000313" key="3">
    <source>
        <dbReference type="Proteomes" id="UP000005801"/>
    </source>
</evidence>
<reference evidence="2 3" key="1">
    <citation type="submission" date="2007-06" db="EMBL/GenBank/DDBJ databases">
        <authorList>
            <person name="Shimkets L."/>
            <person name="Ferriera S."/>
            <person name="Johnson J."/>
            <person name="Kravitz S."/>
            <person name="Beeson K."/>
            <person name="Sutton G."/>
            <person name="Rogers Y.-H."/>
            <person name="Friedman R."/>
            <person name="Frazier M."/>
            <person name="Venter J.C."/>
        </authorList>
    </citation>
    <scope>NUCLEOTIDE SEQUENCE [LARGE SCALE GENOMIC DNA]</scope>
    <source>
        <strain evidence="2 3">SIR-1</strain>
    </source>
</reference>
<dbReference type="PROSITE" id="PS51257">
    <property type="entry name" value="PROKAR_LIPOPROTEIN"/>
    <property type="match status" value="1"/>
</dbReference>
<accession>A6G403</accession>